<evidence type="ECO:0000256" key="6">
    <source>
        <dbReference type="ARBA" id="ARBA00022764"/>
    </source>
</evidence>
<evidence type="ECO:0000256" key="3">
    <source>
        <dbReference type="ARBA" id="ARBA00022448"/>
    </source>
</evidence>
<proteinExistence type="inferred from homology"/>
<dbReference type="InterPro" id="IPR050492">
    <property type="entry name" value="Bact_metal-bind_prot9"/>
</dbReference>
<evidence type="ECO:0000256" key="9">
    <source>
        <dbReference type="ARBA" id="ARBA00023157"/>
    </source>
</evidence>
<dbReference type="InterPro" id="IPR006127">
    <property type="entry name" value="ZnuA-like"/>
</dbReference>
<dbReference type="Proteomes" id="UP001319827">
    <property type="component" value="Chromosome"/>
</dbReference>
<protein>
    <submittedName>
        <fullName evidence="12">Zinc ABC transporter substrate-binding protein</fullName>
    </submittedName>
</protein>
<reference evidence="12 13" key="1">
    <citation type="journal article" date="2016" name="C (Basel)">
        <title>Selective Growth of and Electricity Production by Marine Exoelectrogenic Bacteria in Self-Aggregated Hydrogel of Microbially Reduced Graphene Oxide.</title>
        <authorList>
            <person name="Yoshida N."/>
            <person name="Goto Y."/>
            <person name="Miyata Y."/>
        </authorList>
    </citation>
    <scope>NUCLEOTIDE SEQUENCE [LARGE SCALE GENOMIC DNA]</scope>
    <source>
        <strain evidence="12 13">NIT-T3</strain>
    </source>
</reference>
<dbReference type="RefSeq" id="WP_221251636.1">
    <property type="nucleotide sequence ID" value="NZ_AP024355.1"/>
</dbReference>
<feature type="signal peptide" evidence="11">
    <location>
        <begin position="1"/>
        <end position="24"/>
    </location>
</feature>
<evidence type="ECO:0000313" key="12">
    <source>
        <dbReference type="EMBL" id="BCR04222.1"/>
    </source>
</evidence>
<evidence type="ECO:0000256" key="4">
    <source>
        <dbReference type="ARBA" id="ARBA00022723"/>
    </source>
</evidence>
<evidence type="ECO:0000256" key="11">
    <source>
        <dbReference type="SAM" id="SignalP"/>
    </source>
</evidence>
<dbReference type="Gene3D" id="3.40.50.1980">
    <property type="entry name" value="Nitrogenase molybdenum iron protein domain"/>
    <property type="match status" value="2"/>
</dbReference>
<keyword evidence="7" id="KW-0862">Zinc</keyword>
<feature type="compositionally biased region" description="Basic and acidic residues" evidence="10">
    <location>
        <begin position="127"/>
        <end position="139"/>
    </location>
</feature>
<evidence type="ECO:0000256" key="5">
    <source>
        <dbReference type="ARBA" id="ARBA00022729"/>
    </source>
</evidence>
<reference evidence="12 13" key="2">
    <citation type="journal article" date="2021" name="Int. J. Syst. Evol. Microbiol.">
        <title>Isolation and Polyphasic Characterization of Desulfuromonas versatilis sp. Nov., an Electrogenic Bacteria Capable of Versatile Metabolism Isolated from a Graphene Oxide-Reducing Enrichment Culture.</title>
        <authorList>
            <person name="Xie L."/>
            <person name="Yoshida N."/>
            <person name="Ishii S."/>
            <person name="Meng L."/>
        </authorList>
    </citation>
    <scope>NUCLEOTIDE SEQUENCE [LARGE SCALE GENOMIC DNA]</scope>
    <source>
        <strain evidence="12 13">NIT-T3</strain>
    </source>
</reference>
<evidence type="ECO:0000256" key="2">
    <source>
        <dbReference type="ARBA" id="ARBA00011028"/>
    </source>
</evidence>
<accession>A0ABM8HUA2</accession>
<dbReference type="PANTHER" id="PTHR42953">
    <property type="entry name" value="HIGH-AFFINITY ZINC UPTAKE SYSTEM PROTEIN ZNUA-RELATED"/>
    <property type="match status" value="1"/>
</dbReference>
<evidence type="ECO:0000256" key="1">
    <source>
        <dbReference type="ARBA" id="ARBA00004418"/>
    </source>
</evidence>
<comment type="subcellular location">
    <subcellularLocation>
        <location evidence="1">Periplasm</location>
    </subcellularLocation>
</comment>
<keyword evidence="8" id="KW-0406">Ion transport</keyword>
<keyword evidence="13" id="KW-1185">Reference proteome</keyword>
<keyword evidence="5 11" id="KW-0732">Signal</keyword>
<keyword evidence="6" id="KW-0574">Periplasm</keyword>
<keyword evidence="3" id="KW-0813">Transport</keyword>
<keyword evidence="9" id="KW-1015">Disulfide bond</keyword>
<feature type="chain" id="PRO_5045352309" evidence="11">
    <location>
        <begin position="25"/>
        <end position="314"/>
    </location>
</feature>
<feature type="region of interest" description="Disordered" evidence="10">
    <location>
        <begin position="119"/>
        <end position="139"/>
    </location>
</feature>
<evidence type="ECO:0000313" key="13">
    <source>
        <dbReference type="Proteomes" id="UP001319827"/>
    </source>
</evidence>
<evidence type="ECO:0000256" key="10">
    <source>
        <dbReference type="SAM" id="MobiDB-lite"/>
    </source>
</evidence>
<dbReference type="PANTHER" id="PTHR42953:SF3">
    <property type="entry name" value="HIGH-AFFINITY ZINC UPTAKE SYSTEM PROTEIN ZNUA"/>
    <property type="match status" value="1"/>
</dbReference>
<evidence type="ECO:0000256" key="8">
    <source>
        <dbReference type="ARBA" id="ARBA00023065"/>
    </source>
</evidence>
<dbReference type="EMBL" id="AP024355">
    <property type="protein sequence ID" value="BCR04222.1"/>
    <property type="molecule type" value="Genomic_DNA"/>
</dbReference>
<dbReference type="InterPro" id="IPR035520">
    <property type="entry name" value="ZnuA"/>
</dbReference>
<evidence type="ECO:0000256" key="7">
    <source>
        <dbReference type="ARBA" id="ARBA00022833"/>
    </source>
</evidence>
<keyword evidence="4" id="KW-0479">Metal-binding</keyword>
<comment type="similarity">
    <text evidence="2">Belongs to the bacterial solute-binding protein 9 family.</text>
</comment>
<sequence>MPTRIFPATLLLALLAMVAWPAAAASPPKVVVTIKPIHSLAAAVMAGVASPQLLIEGGGSPHSYSLRPSDARALNEADLVVWVGEGLESFMQRTLAALGEKVRVLTLARAPGVKLLPSRAGGAWEASPEHPDEHDHDHHASGDFDYHLWLDPNNALAIAELLATELGRLDPAHREAYASNAQKLAERLRVLDAELEQRLEPLRKAPYVVFHDGYQPLEKRYDLNAVGAITVSPDRKPGARRLREIRATIGQLGARCVFSEPQFEPRLAATVIEGTGARAGVLDPLGADLPAGPEAYFVLMRNLAEALETCLKAP</sequence>
<dbReference type="SUPFAM" id="SSF53807">
    <property type="entry name" value="Helical backbone' metal receptor"/>
    <property type="match status" value="1"/>
</dbReference>
<dbReference type="Pfam" id="PF01297">
    <property type="entry name" value="ZnuA"/>
    <property type="match status" value="1"/>
</dbReference>
<gene>
    <name evidence="12" type="primary">znuA</name>
    <name evidence="12" type="ORF">DESUT3_12910</name>
</gene>
<organism evidence="12 13">
    <name type="scientific">Desulfuromonas versatilis</name>
    <dbReference type="NCBI Taxonomy" id="2802975"/>
    <lineage>
        <taxon>Bacteria</taxon>
        <taxon>Pseudomonadati</taxon>
        <taxon>Thermodesulfobacteriota</taxon>
        <taxon>Desulfuromonadia</taxon>
        <taxon>Desulfuromonadales</taxon>
        <taxon>Desulfuromonadaceae</taxon>
        <taxon>Desulfuromonas</taxon>
    </lineage>
</organism>
<dbReference type="CDD" id="cd01019">
    <property type="entry name" value="ZnuA"/>
    <property type="match status" value="1"/>
</dbReference>
<name>A0ABM8HUA2_9BACT</name>